<accession>A0A919LYM0</accession>
<dbReference type="RefSeq" id="WP_203738615.1">
    <property type="nucleotide sequence ID" value="NZ_BAAAUC010000013.1"/>
</dbReference>
<evidence type="ECO:0000313" key="3">
    <source>
        <dbReference type="Proteomes" id="UP000619479"/>
    </source>
</evidence>
<gene>
    <name evidence="2" type="ORF">Acy02nite_10360</name>
</gene>
<evidence type="ECO:0000256" key="1">
    <source>
        <dbReference type="SAM" id="Phobius"/>
    </source>
</evidence>
<feature type="transmembrane region" description="Helical" evidence="1">
    <location>
        <begin position="81"/>
        <end position="99"/>
    </location>
</feature>
<keyword evidence="1" id="KW-1133">Transmembrane helix</keyword>
<organism evidence="2 3">
    <name type="scientific">Actinoplanes cyaneus</name>
    <dbReference type="NCBI Taxonomy" id="52696"/>
    <lineage>
        <taxon>Bacteria</taxon>
        <taxon>Bacillati</taxon>
        <taxon>Actinomycetota</taxon>
        <taxon>Actinomycetes</taxon>
        <taxon>Micromonosporales</taxon>
        <taxon>Micromonosporaceae</taxon>
        <taxon>Actinoplanes</taxon>
    </lineage>
</organism>
<dbReference type="EMBL" id="BOMH01000007">
    <property type="protein sequence ID" value="GID63155.1"/>
    <property type="molecule type" value="Genomic_DNA"/>
</dbReference>
<keyword evidence="1" id="KW-0812">Transmembrane</keyword>
<dbReference type="AlphaFoldDB" id="A0A919LYM0"/>
<feature type="transmembrane region" description="Helical" evidence="1">
    <location>
        <begin position="38"/>
        <end position="60"/>
    </location>
</feature>
<feature type="transmembrane region" description="Helical" evidence="1">
    <location>
        <begin position="105"/>
        <end position="125"/>
    </location>
</feature>
<name>A0A919LYM0_9ACTN</name>
<protein>
    <submittedName>
        <fullName evidence="2">Uncharacterized protein</fullName>
    </submittedName>
</protein>
<dbReference type="Proteomes" id="UP000619479">
    <property type="component" value="Unassembled WGS sequence"/>
</dbReference>
<sequence length="153" mass="16621">MLIRWTGLGFLAFLITCGAVPAAYYVTQATYRLTGSHNVQLAELAVAVLMLPIAALMWGVGRWLNSEDEERHTVMDQPMEYVAGLFLFLAWLLPCVALGQVTSTWLGWVAFFGVLPAVAIGYFLLQLVKAWPAARAEALAKRAGSDTPPAPPA</sequence>
<evidence type="ECO:0000313" key="2">
    <source>
        <dbReference type="EMBL" id="GID63155.1"/>
    </source>
</evidence>
<keyword evidence="1" id="KW-0472">Membrane</keyword>
<proteinExistence type="predicted"/>
<keyword evidence="3" id="KW-1185">Reference proteome</keyword>
<comment type="caution">
    <text evidence="2">The sequence shown here is derived from an EMBL/GenBank/DDBJ whole genome shotgun (WGS) entry which is preliminary data.</text>
</comment>
<reference evidence="2" key="1">
    <citation type="submission" date="2021-01" db="EMBL/GenBank/DDBJ databases">
        <title>Whole genome shotgun sequence of Actinoplanes cyaneus NBRC 14990.</title>
        <authorList>
            <person name="Komaki H."/>
            <person name="Tamura T."/>
        </authorList>
    </citation>
    <scope>NUCLEOTIDE SEQUENCE</scope>
    <source>
        <strain evidence="2">NBRC 14990</strain>
    </source>
</reference>